<keyword evidence="2" id="KW-0677">Repeat</keyword>
<feature type="repeat" description="WD" evidence="3">
    <location>
        <begin position="257"/>
        <end position="298"/>
    </location>
</feature>
<dbReference type="PROSITE" id="PS00678">
    <property type="entry name" value="WD_REPEATS_1"/>
    <property type="match status" value="1"/>
</dbReference>
<dbReference type="InterPro" id="IPR011047">
    <property type="entry name" value="Quinoprotein_ADH-like_sf"/>
</dbReference>
<accession>A0A8H3BVP5</accession>
<dbReference type="SUPFAM" id="SSF50998">
    <property type="entry name" value="Quinoprotein alcohol dehydrogenase-like"/>
    <property type="match status" value="1"/>
</dbReference>
<dbReference type="PROSITE" id="PS50082">
    <property type="entry name" value="WD_REPEATS_2"/>
    <property type="match status" value="4"/>
</dbReference>
<reference evidence="4" key="1">
    <citation type="submission" date="2021-01" db="EMBL/GenBank/DDBJ databases">
        <authorList>
            <person name="Kaushik A."/>
        </authorList>
    </citation>
    <scope>NUCLEOTIDE SEQUENCE</scope>
    <source>
        <strain evidence="4">AG6-10EEA</strain>
    </source>
</reference>
<dbReference type="Proteomes" id="UP000663853">
    <property type="component" value="Unassembled WGS sequence"/>
</dbReference>
<evidence type="ECO:0000313" key="4">
    <source>
        <dbReference type="EMBL" id="CAE6468434.1"/>
    </source>
</evidence>
<evidence type="ECO:0000256" key="1">
    <source>
        <dbReference type="ARBA" id="ARBA00022574"/>
    </source>
</evidence>
<proteinExistence type="predicted"/>
<evidence type="ECO:0000313" key="5">
    <source>
        <dbReference type="Proteomes" id="UP000663853"/>
    </source>
</evidence>
<evidence type="ECO:0008006" key="6">
    <source>
        <dbReference type="Google" id="ProtNLM"/>
    </source>
</evidence>
<feature type="non-terminal residue" evidence="4">
    <location>
        <position position="1"/>
    </location>
</feature>
<dbReference type="CDD" id="cd00200">
    <property type="entry name" value="WD40"/>
    <property type="match status" value="1"/>
</dbReference>
<dbReference type="InterPro" id="IPR019775">
    <property type="entry name" value="WD40_repeat_CS"/>
</dbReference>
<dbReference type="PANTHER" id="PTHR19879">
    <property type="entry name" value="TRANSCRIPTION INITIATION FACTOR TFIID"/>
    <property type="match status" value="1"/>
</dbReference>
<dbReference type="SMART" id="SM00320">
    <property type="entry name" value="WD40"/>
    <property type="match status" value="7"/>
</dbReference>
<evidence type="ECO:0000256" key="3">
    <source>
        <dbReference type="PROSITE-ProRule" id="PRU00221"/>
    </source>
</evidence>
<dbReference type="AlphaFoldDB" id="A0A8H3BVP5"/>
<feature type="repeat" description="WD" evidence="3">
    <location>
        <begin position="172"/>
        <end position="213"/>
    </location>
</feature>
<evidence type="ECO:0000256" key="2">
    <source>
        <dbReference type="ARBA" id="ARBA00022737"/>
    </source>
</evidence>
<feature type="repeat" description="WD" evidence="3">
    <location>
        <begin position="215"/>
        <end position="255"/>
    </location>
</feature>
<feature type="repeat" description="WD" evidence="3">
    <location>
        <begin position="1"/>
        <end position="41"/>
    </location>
</feature>
<dbReference type="Pfam" id="PF00400">
    <property type="entry name" value="WD40"/>
    <property type="match status" value="7"/>
</dbReference>
<sequence>NAPFDPITCVKFSSDGTRFVSGSEAGTICIWDAYTGEMRVGPIKAHTRQINAVDFLNDCVVSGSDDGNICVCDALTGEVMLGPLEVLPRSWVNAIAYSPDGKHIATGSDNEIDLWDAQTGSRLRGPLTGLPGTVLSIQFSPDSTRIAGSSTEYGRNITVWDVSDGKNLFGALDGHSSWVRSVTYSPDGTLIASGSSDTTIIIWDASTGKIFLGPLTGHSSHVFSVHFSPDSTHLVSGSYETIRIWDLQTGETAFELLNGHKDWITSVAYSPDSTRILSLSRDMSVRIHDARSPEERVFSRSESEVGDWTIGKDGWVVDDQGRLLVWVPGDLRKALLSPSTLQAMVAPQGYVRLRFDKSRMGDSWAKGFTPGS</sequence>
<dbReference type="EMBL" id="CAJMXA010001721">
    <property type="protein sequence ID" value="CAE6468434.1"/>
    <property type="molecule type" value="Genomic_DNA"/>
</dbReference>
<dbReference type="InterPro" id="IPR015943">
    <property type="entry name" value="WD40/YVTN_repeat-like_dom_sf"/>
</dbReference>
<name>A0A8H3BVP5_9AGAM</name>
<gene>
    <name evidence="4" type="ORF">RDB_LOCUS71405</name>
</gene>
<dbReference type="InterPro" id="IPR001680">
    <property type="entry name" value="WD40_rpt"/>
</dbReference>
<comment type="caution">
    <text evidence="4">The sequence shown here is derived from an EMBL/GenBank/DDBJ whole genome shotgun (WGS) entry which is preliminary data.</text>
</comment>
<dbReference type="PANTHER" id="PTHR19879:SF9">
    <property type="entry name" value="TRANSCRIPTION INITIATION FACTOR TFIID SUBUNIT 5"/>
    <property type="match status" value="1"/>
</dbReference>
<dbReference type="Gene3D" id="2.130.10.10">
    <property type="entry name" value="YVTN repeat-like/Quinoprotein amine dehydrogenase"/>
    <property type="match status" value="2"/>
</dbReference>
<organism evidence="4 5">
    <name type="scientific">Rhizoctonia solani</name>
    <dbReference type="NCBI Taxonomy" id="456999"/>
    <lineage>
        <taxon>Eukaryota</taxon>
        <taxon>Fungi</taxon>
        <taxon>Dikarya</taxon>
        <taxon>Basidiomycota</taxon>
        <taxon>Agaricomycotina</taxon>
        <taxon>Agaricomycetes</taxon>
        <taxon>Cantharellales</taxon>
        <taxon>Ceratobasidiaceae</taxon>
        <taxon>Rhizoctonia</taxon>
    </lineage>
</organism>
<keyword evidence="1 3" id="KW-0853">WD repeat</keyword>
<dbReference type="PROSITE" id="PS50294">
    <property type="entry name" value="WD_REPEATS_REGION"/>
    <property type="match status" value="4"/>
</dbReference>
<protein>
    <recommendedName>
        <fullName evidence="6">Vegetative incompatibility protein HET-E-1 [Podospora anserina]</fullName>
    </recommendedName>
</protein>